<dbReference type="EMBL" id="CAKOAT010368487">
    <property type="protein sequence ID" value="CAH8363670.1"/>
    <property type="molecule type" value="Genomic_DNA"/>
</dbReference>
<evidence type="ECO:0000256" key="1">
    <source>
        <dbReference type="SAM" id="Phobius"/>
    </source>
</evidence>
<gene>
    <name evidence="2" type="ORF">ERUC_LOCUS29426</name>
</gene>
<protein>
    <submittedName>
        <fullName evidence="2">Uncharacterized protein</fullName>
    </submittedName>
</protein>
<evidence type="ECO:0000313" key="3">
    <source>
        <dbReference type="Proteomes" id="UP001642260"/>
    </source>
</evidence>
<keyword evidence="1" id="KW-0472">Membrane</keyword>
<accession>A0ABC8L0B6</accession>
<keyword evidence="1" id="KW-1133">Transmembrane helix</keyword>
<feature type="transmembrane region" description="Helical" evidence="1">
    <location>
        <begin position="122"/>
        <end position="143"/>
    </location>
</feature>
<evidence type="ECO:0000313" key="2">
    <source>
        <dbReference type="EMBL" id="CAH8363670.1"/>
    </source>
</evidence>
<comment type="caution">
    <text evidence="2">The sequence shown here is derived from an EMBL/GenBank/DDBJ whole genome shotgun (WGS) entry which is preliminary data.</text>
</comment>
<keyword evidence="1" id="KW-0812">Transmembrane</keyword>
<sequence>MGQDYSYTQPSSSDEFDITPLLEEEARLYADEADSRYNAAGPFQFPPETEAVDGIQRTCYGDGETVLATSYTTLIEEMTDFQSQLRDLTDQVHGNAWKLDKLESTVGELPNKKEAEVTIHGFALDVYVMVCALVVLGLAVLYLNGRV</sequence>
<organism evidence="2 3">
    <name type="scientific">Eruca vesicaria subsp. sativa</name>
    <name type="common">Garden rocket</name>
    <name type="synonym">Eruca sativa</name>
    <dbReference type="NCBI Taxonomy" id="29727"/>
    <lineage>
        <taxon>Eukaryota</taxon>
        <taxon>Viridiplantae</taxon>
        <taxon>Streptophyta</taxon>
        <taxon>Embryophyta</taxon>
        <taxon>Tracheophyta</taxon>
        <taxon>Spermatophyta</taxon>
        <taxon>Magnoliopsida</taxon>
        <taxon>eudicotyledons</taxon>
        <taxon>Gunneridae</taxon>
        <taxon>Pentapetalae</taxon>
        <taxon>rosids</taxon>
        <taxon>malvids</taxon>
        <taxon>Brassicales</taxon>
        <taxon>Brassicaceae</taxon>
        <taxon>Brassiceae</taxon>
        <taxon>Eruca</taxon>
    </lineage>
</organism>
<reference evidence="2 3" key="1">
    <citation type="submission" date="2022-03" db="EMBL/GenBank/DDBJ databases">
        <authorList>
            <person name="Macdonald S."/>
            <person name="Ahmed S."/>
            <person name="Newling K."/>
        </authorList>
    </citation>
    <scope>NUCLEOTIDE SEQUENCE [LARGE SCALE GENOMIC DNA]</scope>
</reference>
<name>A0ABC8L0B6_ERUVS</name>
<dbReference type="Proteomes" id="UP001642260">
    <property type="component" value="Unassembled WGS sequence"/>
</dbReference>
<proteinExistence type="predicted"/>
<dbReference type="AlphaFoldDB" id="A0ABC8L0B6"/>
<keyword evidence="3" id="KW-1185">Reference proteome</keyword>